<dbReference type="InterPro" id="IPR029062">
    <property type="entry name" value="Class_I_gatase-like"/>
</dbReference>
<keyword evidence="4 7" id="KW-0169">Cobalamin biosynthesis</keyword>
<evidence type="ECO:0000256" key="7">
    <source>
        <dbReference type="HAMAP-Rule" id="MF_00028"/>
    </source>
</evidence>
<dbReference type="Pfam" id="PF07685">
    <property type="entry name" value="GATase_3"/>
    <property type="match status" value="1"/>
</dbReference>
<dbReference type="NCBIfam" id="NF001989">
    <property type="entry name" value="PRK00784.1"/>
    <property type="match status" value="1"/>
</dbReference>
<comment type="similarity">
    <text evidence="2 7">Belongs to the CobB/CobQ family. CobQ subfamily.</text>
</comment>
<dbReference type="CDD" id="cd01750">
    <property type="entry name" value="GATase1_CobQ"/>
    <property type="match status" value="1"/>
</dbReference>
<dbReference type="eggNOG" id="arCOG00105">
    <property type="taxonomic scope" value="Archaea"/>
</dbReference>
<evidence type="ECO:0000256" key="6">
    <source>
        <dbReference type="ARBA" id="ARBA00025166"/>
    </source>
</evidence>
<keyword evidence="5 7" id="KW-0315">Glutamine amidotransferase</keyword>
<dbReference type="PANTHER" id="PTHR21343">
    <property type="entry name" value="DETHIOBIOTIN SYNTHETASE"/>
    <property type="match status" value="1"/>
</dbReference>
<reference evidence="11" key="1">
    <citation type="submission" date="2011-12" db="EMBL/GenBank/DDBJ databases">
        <title>Complete sequence of Methanoregula formicicum SMSP.</title>
        <authorList>
            <person name="Lucas S."/>
            <person name="Han J."/>
            <person name="Lapidus A."/>
            <person name="Cheng J.-F."/>
            <person name="Goodwin L."/>
            <person name="Pitluck S."/>
            <person name="Peters L."/>
            <person name="Ovchinnikova G."/>
            <person name="Teshima H."/>
            <person name="Detter J.C."/>
            <person name="Han C."/>
            <person name="Tapia R."/>
            <person name="Land M."/>
            <person name="Hauser L."/>
            <person name="Kyrpides N."/>
            <person name="Ivanova N."/>
            <person name="Pagani I."/>
            <person name="Imachi H."/>
            <person name="Tamaki H."/>
            <person name="Sekiguchi Y."/>
            <person name="Kamagata Y."/>
            <person name="Cadillo-Quiroz H."/>
            <person name="Zinder S."/>
            <person name="Liu W.-T."/>
            <person name="Woyke T."/>
        </authorList>
    </citation>
    <scope>NUCLEOTIDE SEQUENCE [LARGE SCALE GENOMIC DNA]</scope>
    <source>
        <strain evidence="11">DSM 22288 / NBRC 105244 / SMSP</strain>
    </source>
</reference>
<dbReference type="UniPathway" id="UPA00148"/>
<evidence type="ECO:0000313" key="10">
    <source>
        <dbReference type="EMBL" id="AGB02121.1"/>
    </source>
</evidence>
<dbReference type="SUPFAM" id="SSF52540">
    <property type="entry name" value="P-loop containing nucleoside triphosphate hydrolases"/>
    <property type="match status" value="1"/>
</dbReference>
<organism evidence="10 11">
    <name type="scientific">Methanoregula formicica (strain DSM 22288 / NBRC 105244 / SMSP)</name>
    <dbReference type="NCBI Taxonomy" id="593750"/>
    <lineage>
        <taxon>Archaea</taxon>
        <taxon>Methanobacteriati</taxon>
        <taxon>Methanobacteriota</taxon>
        <taxon>Stenosarchaea group</taxon>
        <taxon>Methanomicrobia</taxon>
        <taxon>Methanomicrobiales</taxon>
        <taxon>Methanoregulaceae</taxon>
        <taxon>Methanoregula</taxon>
    </lineage>
</organism>
<feature type="active site" description="Nucleophile" evidence="7">
    <location>
        <position position="367"/>
    </location>
</feature>
<dbReference type="PROSITE" id="PS51274">
    <property type="entry name" value="GATASE_COBBQ"/>
    <property type="match status" value="1"/>
</dbReference>
<sequence>MLPNITSQQGSGFFWLRLPSLFRTRRNDEHLLLRSLQTLYESMSLFVVGTASHVGKSVTVAAICRCLVRRGITVAPFKSQNMSLNSYVTPLGGEIGMAQAMQAFAARVTPHTDMNPVLLKPKGDCISQVVLHGRPYKDVPITDYYRETPQLLEEAVSSYKRLKEEYGEVVVEGAGGAAEVNLYNRDIANTLLAERLRIPVILVADIERGGVFAQVYGTIQLLPDTVRPLVKGVIINKFRGDSSIFEPGIRKIEELCRVPVLGVVPYISLHLPSEDSLSIGDKKVMRNGVRIAVIRLPRIANFTDFELLEQYSSVEYVDPGRSLVGFDCVIVPGTKNTIEDLRSLKAAGMDKELYRVREQGVPIIGICGGYQMLGTHLVDAGFESAAGTYDGLGLLDCITHFTSYDKNTTQVTRTAHSVPPILSAMGTVTGYEIHMGVTKSGSSQEAFGGDGRVSDDGLVFGTYMHGLFQNPSAANALLSFLHEKRGIPFEPIPESAGDPYDALADHFEQHVDMERIVALLGCSRGDFS</sequence>
<feature type="active site" evidence="7">
    <location>
        <position position="465"/>
    </location>
</feature>
<dbReference type="InParanoid" id="L0HEB4"/>
<protein>
    <recommendedName>
        <fullName evidence="3 7">Probable cobyric acid synthase</fullName>
    </recommendedName>
</protein>
<evidence type="ECO:0000256" key="3">
    <source>
        <dbReference type="ARBA" id="ARBA00014921"/>
    </source>
</evidence>
<evidence type="ECO:0000259" key="8">
    <source>
        <dbReference type="Pfam" id="PF01656"/>
    </source>
</evidence>
<dbReference type="NCBIfam" id="TIGR00313">
    <property type="entry name" value="cobQ"/>
    <property type="match status" value="1"/>
</dbReference>
<proteinExistence type="inferred from homology"/>
<feature type="domain" description="CobQ/CobB/MinD/ParA nucleotide binding" evidence="8">
    <location>
        <begin position="46"/>
        <end position="266"/>
    </location>
</feature>
<dbReference type="Gene3D" id="3.40.50.880">
    <property type="match status" value="1"/>
</dbReference>
<evidence type="ECO:0000256" key="2">
    <source>
        <dbReference type="ARBA" id="ARBA00006205"/>
    </source>
</evidence>
<dbReference type="GO" id="GO:0009236">
    <property type="term" value="P:cobalamin biosynthetic process"/>
    <property type="evidence" value="ECO:0007669"/>
    <property type="project" value="UniProtKB-UniRule"/>
</dbReference>
<dbReference type="CDD" id="cd05389">
    <property type="entry name" value="CobQ_N"/>
    <property type="match status" value="1"/>
</dbReference>
<evidence type="ECO:0000313" key="11">
    <source>
        <dbReference type="Proteomes" id="UP000010824"/>
    </source>
</evidence>
<evidence type="ECO:0000256" key="4">
    <source>
        <dbReference type="ARBA" id="ARBA00022573"/>
    </source>
</evidence>
<reference evidence="10 11" key="2">
    <citation type="journal article" date="2014" name="Genome Announc.">
        <title>Complete Genome Sequence of Methanoregula formicica SMSPT, a Mesophilic Hydrogenotrophic Methanogen Isolated from a Methanogenic Upflow Anaerobic Sludge Blanket Reactor.</title>
        <authorList>
            <person name="Yamamoto K."/>
            <person name="Tamaki H."/>
            <person name="Cadillo-Quiroz H."/>
            <person name="Imachi H."/>
            <person name="Kyrpides N."/>
            <person name="Woyke T."/>
            <person name="Goodwin L."/>
            <person name="Zinder S.H."/>
            <person name="Kamagata Y."/>
            <person name="Liu W.T."/>
        </authorList>
    </citation>
    <scope>NUCLEOTIDE SEQUENCE [LARGE SCALE GENOMIC DNA]</scope>
    <source>
        <strain evidence="11">DSM 22288 / NBRC 105244 / SMSP</strain>
    </source>
</reference>
<evidence type="ECO:0000256" key="1">
    <source>
        <dbReference type="ARBA" id="ARBA00004953"/>
    </source>
</evidence>
<dbReference type="InterPro" id="IPR004459">
    <property type="entry name" value="CobQ_synth"/>
</dbReference>
<evidence type="ECO:0000259" key="9">
    <source>
        <dbReference type="Pfam" id="PF07685"/>
    </source>
</evidence>
<dbReference type="AlphaFoldDB" id="L0HEB4"/>
<name>L0HEB4_METFS</name>
<dbReference type="InterPro" id="IPR033949">
    <property type="entry name" value="CobQ_GATase1"/>
</dbReference>
<dbReference type="KEGG" id="mfo:Metfor_1073"/>
<dbReference type="InterPro" id="IPR002586">
    <property type="entry name" value="CobQ/CobB/MinD/ParA_Nub-bd_dom"/>
</dbReference>
<dbReference type="InterPro" id="IPR027417">
    <property type="entry name" value="P-loop_NTPase"/>
</dbReference>
<dbReference type="InterPro" id="IPR011698">
    <property type="entry name" value="GATase_3"/>
</dbReference>
<dbReference type="FunCoup" id="L0HEB4">
    <property type="interactions" value="89"/>
</dbReference>
<evidence type="ECO:0000256" key="5">
    <source>
        <dbReference type="ARBA" id="ARBA00022962"/>
    </source>
</evidence>
<feature type="domain" description="CobB/CobQ-like glutamine amidotransferase" evidence="9">
    <location>
        <begin position="290"/>
        <end position="471"/>
    </location>
</feature>
<dbReference type="HOGENOM" id="CLU_019250_2_2_2"/>
<dbReference type="STRING" id="593750.Metfor_1073"/>
<dbReference type="Pfam" id="PF01656">
    <property type="entry name" value="CbiA"/>
    <property type="match status" value="1"/>
</dbReference>
<accession>L0HEB4</accession>
<dbReference type="HAMAP" id="MF_00028">
    <property type="entry name" value="CobQ"/>
    <property type="match status" value="1"/>
</dbReference>
<dbReference type="GO" id="GO:0015420">
    <property type="term" value="F:ABC-type vitamin B12 transporter activity"/>
    <property type="evidence" value="ECO:0007669"/>
    <property type="project" value="UniProtKB-UniRule"/>
</dbReference>
<dbReference type="InterPro" id="IPR047045">
    <property type="entry name" value="CobQ_N"/>
</dbReference>
<comment type="pathway">
    <text evidence="1 7">Cofactor biosynthesis; adenosylcobalamin biosynthesis.</text>
</comment>
<dbReference type="Proteomes" id="UP000010824">
    <property type="component" value="Chromosome"/>
</dbReference>
<comment type="function">
    <text evidence="6 7">Catalyzes amidations at positions B, D, E, and G on adenosylcobyrinic A,C-diamide. NH(2) groups are provided by glutamine, and one molecule of ATP is hydrogenolyzed for each amidation.</text>
</comment>
<keyword evidence="11" id="KW-1185">Reference proteome</keyword>
<dbReference type="GO" id="GO:0003824">
    <property type="term" value="F:catalytic activity"/>
    <property type="evidence" value="ECO:0007669"/>
    <property type="project" value="InterPro"/>
</dbReference>
<dbReference type="PANTHER" id="PTHR21343:SF1">
    <property type="entry name" value="COBYRIC ACID SYNTHASE"/>
    <property type="match status" value="1"/>
</dbReference>
<dbReference type="SUPFAM" id="SSF52317">
    <property type="entry name" value="Class I glutamine amidotransferase-like"/>
    <property type="match status" value="1"/>
</dbReference>
<dbReference type="EMBL" id="CP003167">
    <property type="protein sequence ID" value="AGB02121.1"/>
    <property type="molecule type" value="Genomic_DNA"/>
</dbReference>
<gene>
    <name evidence="7" type="primary">cobQ</name>
    <name evidence="10" type="ordered locus">Metfor_1073</name>
</gene>
<dbReference type="Gene3D" id="3.40.50.300">
    <property type="entry name" value="P-loop containing nucleotide triphosphate hydrolases"/>
    <property type="match status" value="1"/>
</dbReference>